<dbReference type="GO" id="GO:0005654">
    <property type="term" value="C:nucleoplasm"/>
    <property type="evidence" value="ECO:0007669"/>
    <property type="project" value="TreeGrafter"/>
</dbReference>
<protein>
    <recommendedName>
        <fullName evidence="4">RRM domain-containing protein</fullName>
    </recommendedName>
</protein>
<name>C1FIX6_MICCC</name>
<feature type="domain" description="RRM" evidence="4">
    <location>
        <begin position="1"/>
        <end position="69"/>
    </location>
</feature>
<dbReference type="InterPro" id="IPR035979">
    <property type="entry name" value="RBD_domain_sf"/>
</dbReference>
<sequence>MCVRSLAWETTDQALREYFERFGEVTTCTVKTGPDGRSRGFGFVNFADKSAIAAVLEEEHVVDGRRLEILPPRLTDLAHTTKVFVGRLEPSVPVETIREHFAQFGEVLDVYMPHPHKGFCFVTYADNASAL</sequence>
<dbReference type="SUPFAM" id="SSF54928">
    <property type="entry name" value="RNA-binding domain, RBD"/>
    <property type="match status" value="2"/>
</dbReference>
<feature type="non-terminal residue" evidence="5">
    <location>
        <position position="131"/>
    </location>
</feature>
<dbReference type="PANTHER" id="PTHR48033">
    <property type="entry name" value="RNA-BINDING (RRM/RBD/RNP MOTIFS) FAMILY PROTEIN"/>
    <property type="match status" value="1"/>
</dbReference>
<comment type="subcellular location">
    <subcellularLocation>
        <location evidence="1">Nucleus</location>
    </subcellularLocation>
</comment>
<organism evidence="5 6">
    <name type="scientific">Micromonas commoda (strain RCC299 / NOUM17 / CCMP2709)</name>
    <name type="common">Picoplanktonic green alga</name>
    <dbReference type="NCBI Taxonomy" id="296587"/>
    <lineage>
        <taxon>Eukaryota</taxon>
        <taxon>Viridiplantae</taxon>
        <taxon>Chlorophyta</taxon>
        <taxon>Mamiellophyceae</taxon>
        <taxon>Mamiellales</taxon>
        <taxon>Mamiellaceae</taxon>
        <taxon>Micromonas</taxon>
    </lineage>
</organism>
<dbReference type="eggNOG" id="KOG0118">
    <property type="taxonomic scope" value="Eukaryota"/>
</dbReference>
<keyword evidence="2" id="KW-0539">Nucleus</keyword>
<dbReference type="Proteomes" id="UP000002009">
    <property type="component" value="Chromosome 12"/>
</dbReference>
<dbReference type="PANTHER" id="PTHR48033:SF10">
    <property type="entry name" value="RNA-BINDING PROTEIN SQUID"/>
    <property type="match status" value="1"/>
</dbReference>
<evidence type="ECO:0000256" key="2">
    <source>
        <dbReference type="ARBA" id="ARBA00023242"/>
    </source>
</evidence>
<dbReference type="GO" id="GO:0010468">
    <property type="term" value="P:regulation of gene expression"/>
    <property type="evidence" value="ECO:0007669"/>
    <property type="project" value="TreeGrafter"/>
</dbReference>
<proteinExistence type="predicted"/>
<keyword evidence="3" id="KW-0694">RNA-binding</keyword>
<dbReference type="Pfam" id="PF00076">
    <property type="entry name" value="RRM_1"/>
    <property type="match status" value="2"/>
</dbReference>
<dbReference type="EMBL" id="CP001577">
    <property type="protein sequence ID" value="ACO70254.1"/>
    <property type="molecule type" value="Genomic_DNA"/>
</dbReference>
<dbReference type="Gene3D" id="3.30.70.330">
    <property type="match status" value="2"/>
</dbReference>
<evidence type="ECO:0000313" key="5">
    <source>
        <dbReference type="EMBL" id="ACO70254.1"/>
    </source>
</evidence>
<feature type="domain" description="RRM" evidence="4">
    <location>
        <begin position="81"/>
        <end position="131"/>
    </location>
</feature>
<keyword evidence="6" id="KW-1185">Reference proteome</keyword>
<dbReference type="GO" id="GO:0003723">
    <property type="term" value="F:RNA binding"/>
    <property type="evidence" value="ECO:0007669"/>
    <property type="project" value="UniProtKB-UniRule"/>
</dbReference>
<evidence type="ECO:0000313" key="6">
    <source>
        <dbReference type="Proteomes" id="UP000002009"/>
    </source>
</evidence>
<dbReference type="AlphaFoldDB" id="C1FIX6"/>
<reference evidence="5 6" key="1">
    <citation type="journal article" date="2009" name="Science">
        <title>Green evolution and dynamic adaptations revealed by genomes of the marine picoeukaryotes Micromonas.</title>
        <authorList>
            <person name="Worden A.Z."/>
            <person name="Lee J.H."/>
            <person name="Mock T."/>
            <person name="Rouze P."/>
            <person name="Simmons M.P."/>
            <person name="Aerts A.L."/>
            <person name="Allen A.E."/>
            <person name="Cuvelier M.L."/>
            <person name="Derelle E."/>
            <person name="Everett M.V."/>
            <person name="Foulon E."/>
            <person name="Grimwood J."/>
            <person name="Gundlach H."/>
            <person name="Henrissat B."/>
            <person name="Napoli C."/>
            <person name="McDonald S.M."/>
            <person name="Parker M.S."/>
            <person name="Rombauts S."/>
            <person name="Salamov A."/>
            <person name="Von Dassow P."/>
            <person name="Badger J.H."/>
            <person name="Coutinho P.M."/>
            <person name="Demir E."/>
            <person name="Dubchak I."/>
            <person name="Gentemann C."/>
            <person name="Eikrem W."/>
            <person name="Gready J.E."/>
            <person name="John U."/>
            <person name="Lanier W."/>
            <person name="Lindquist E.A."/>
            <person name="Lucas S."/>
            <person name="Mayer K.F."/>
            <person name="Moreau H."/>
            <person name="Not F."/>
            <person name="Otillar R."/>
            <person name="Panaud O."/>
            <person name="Pangilinan J."/>
            <person name="Paulsen I."/>
            <person name="Piegu B."/>
            <person name="Poliakov A."/>
            <person name="Robbens S."/>
            <person name="Schmutz J."/>
            <person name="Toulza E."/>
            <person name="Wyss T."/>
            <person name="Zelensky A."/>
            <person name="Zhou K."/>
            <person name="Armbrust E.V."/>
            <person name="Bhattacharya D."/>
            <person name="Goodenough U.W."/>
            <person name="Van de Peer Y."/>
            <person name="Grigoriev I.V."/>
        </authorList>
    </citation>
    <scope>NUCLEOTIDE SEQUENCE [LARGE SCALE GENOMIC DNA]</scope>
    <source>
        <strain evidence="6">RCC299 / NOUM17</strain>
    </source>
</reference>
<evidence type="ECO:0000256" key="3">
    <source>
        <dbReference type="PROSITE-ProRule" id="PRU00176"/>
    </source>
</evidence>
<dbReference type="InterPro" id="IPR000504">
    <property type="entry name" value="RRM_dom"/>
</dbReference>
<dbReference type="GO" id="GO:0000785">
    <property type="term" value="C:chromatin"/>
    <property type="evidence" value="ECO:0007669"/>
    <property type="project" value="TreeGrafter"/>
</dbReference>
<dbReference type="KEGG" id="mis:MICPUN_73619"/>
<dbReference type="GeneID" id="8248122"/>
<dbReference type="OrthoDB" id="1875751at2759"/>
<dbReference type="SMART" id="SM00360">
    <property type="entry name" value="RRM"/>
    <property type="match status" value="2"/>
</dbReference>
<dbReference type="PROSITE" id="PS50102">
    <property type="entry name" value="RRM"/>
    <property type="match status" value="2"/>
</dbReference>
<evidence type="ECO:0000259" key="4">
    <source>
        <dbReference type="PROSITE" id="PS50102"/>
    </source>
</evidence>
<dbReference type="OMA" id="MRDPDGR"/>
<dbReference type="RefSeq" id="XP_002508996.1">
    <property type="nucleotide sequence ID" value="XM_002508950.1"/>
</dbReference>
<gene>
    <name evidence="5" type="ORF">MICPUN_73619</name>
</gene>
<accession>C1FIX6</accession>
<evidence type="ECO:0000256" key="1">
    <source>
        <dbReference type="ARBA" id="ARBA00004123"/>
    </source>
</evidence>
<dbReference type="InParanoid" id="C1FIX6"/>
<dbReference type="InterPro" id="IPR012677">
    <property type="entry name" value="Nucleotide-bd_a/b_plait_sf"/>
</dbReference>